<name>A0AAC9QTB1_EUBLI</name>
<organism evidence="7 8">
    <name type="scientific">Eubacterium limosum</name>
    <dbReference type="NCBI Taxonomy" id="1736"/>
    <lineage>
        <taxon>Bacteria</taxon>
        <taxon>Bacillati</taxon>
        <taxon>Bacillota</taxon>
        <taxon>Clostridia</taxon>
        <taxon>Eubacteriales</taxon>
        <taxon>Eubacteriaceae</taxon>
        <taxon>Eubacterium</taxon>
    </lineage>
</organism>
<comment type="subcellular location">
    <subcellularLocation>
        <location evidence="1">Periplasm</location>
    </subcellularLocation>
</comment>
<dbReference type="InterPro" id="IPR031680">
    <property type="entry name" value="Hepar_II_III_N"/>
</dbReference>
<evidence type="ECO:0000259" key="5">
    <source>
        <dbReference type="Pfam" id="PF07940"/>
    </source>
</evidence>
<evidence type="ECO:0000256" key="4">
    <source>
        <dbReference type="ARBA" id="ARBA00023239"/>
    </source>
</evidence>
<evidence type="ECO:0000256" key="3">
    <source>
        <dbReference type="ARBA" id="ARBA00022764"/>
    </source>
</evidence>
<evidence type="ECO:0000259" key="6">
    <source>
        <dbReference type="Pfam" id="PF16889"/>
    </source>
</evidence>
<dbReference type="Proteomes" id="UP000192391">
    <property type="component" value="Chromosome"/>
</dbReference>
<dbReference type="EMBL" id="CP019962">
    <property type="protein sequence ID" value="ARD65236.1"/>
    <property type="molecule type" value="Genomic_DNA"/>
</dbReference>
<dbReference type="KEGG" id="elim:B2M23_06640"/>
<dbReference type="AlphaFoldDB" id="A0AAC9QTB1"/>
<proteinExistence type="predicted"/>
<dbReference type="RefSeq" id="WP_038353735.1">
    <property type="nucleotide sequence ID" value="NZ_CP019962.1"/>
</dbReference>
<dbReference type="InterPro" id="IPR008929">
    <property type="entry name" value="Chondroitin_lyas"/>
</dbReference>
<keyword evidence="3" id="KW-0574">Periplasm</keyword>
<accession>A0AAC9QTB1</accession>
<dbReference type="Gene3D" id="1.50.10.100">
    <property type="entry name" value="Chondroitin AC/alginate lyase"/>
    <property type="match status" value="1"/>
</dbReference>
<sequence>MSISVLNRLQKRSVKDIYLYINEKIVKRKRKFLYNRTIMKKEPSRNYYQLPSFNLEKINKEELFLAESFCKHVYDLLGSGPKKVCRKQGYDIHQLQIISEFKLQDIIDEIRILNSGYKPIEWQLDFKNDYLFSERQKSDDIQNSESNGYDIKIPWELARCQHLPFLARIYRTTGNLSYKNEILCEILDFITFNPIGYGVNWKCTMDVGIRVVNWIMALDLISSGINEDTDQFVYEVISKSIYQHCVFIRYHLEDYRDYRGNHYLSNIVGLLFSSLYFYPKGQIKRIQEFAIKQLFCSINEQFYMDGGNFESSLPYHRLALEMVIYGIWRILLLADCNDVCYQCVSLIHIHKREVEKLGKAFRMLLDSIKPNGNIYQLGDNDSGHLLRFYHFGEYLSFDKYVSRYGKISLEQNEEFVWDENELSCSEIECLINTILKKSYANSFFSGLFGNVFQSSAIFSIISDSFERAAHDTPKLNNQKLLCKLPYQQIRIIKFSSSVDLHKLNSFYYSDFGLVGLKSDSFYLGISLTDAGQNGRGGHSHNDKLSFELFVDGTEYERDPGTYVYTESREWRNKFRSSLAHNSPYFGDEQNQIGNNCFELRQRTICKLIELKDNFIKVSCKCKDIYVIRTFELFESKIVINDYSNAKFVEYTEFGFFSNGYGKIQKRR</sequence>
<protein>
    <recommendedName>
        <fullName evidence="9">Heparin-sulfate lyase N-terminal domain-containing protein</fullName>
    </recommendedName>
</protein>
<keyword evidence="4" id="KW-0456">Lyase</keyword>
<evidence type="ECO:0000313" key="7">
    <source>
        <dbReference type="EMBL" id="ARD65236.1"/>
    </source>
</evidence>
<evidence type="ECO:0000313" key="8">
    <source>
        <dbReference type="Proteomes" id="UP000192391"/>
    </source>
</evidence>
<feature type="domain" description="Heparinase II/III-like C-terminal" evidence="5">
    <location>
        <begin position="505"/>
        <end position="582"/>
    </location>
</feature>
<dbReference type="GO" id="GO:0042597">
    <property type="term" value="C:periplasmic space"/>
    <property type="evidence" value="ECO:0007669"/>
    <property type="project" value="UniProtKB-SubCell"/>
</dbReference>
<dbReference type="InterPro" id="IPR012480">
    <property type="entry name" value="Hepar_II_III_C"/>
</dbReference>
<dbReference type="SUPFAM" id="SSF48230">
    <property type="entry name" value="Chondroitin AC/alginate lyase"/>
    <property type="match status" value="1"/>
</dbReference>
<dbReference type="Pfam" id="PF07940">
    <property type="entry name" value="Hepar_II_III_C"/>
    <property type="match status" value="1"/>
</dbReference>
<evidence type="ECO:0008006" key="9">
    <source>
        <dbReference type="Google" id="ProtNLM"/>
    </source>
</evidence>
<dbReference type="Pfam" id="PF16889">
    <property type="entry name" value="Hepar_II_III_N"/>
    <property type="match status" value="1"/>
</dbReference>
<evidence type="ECO:0000256" key="2">
    <source>
        <dbReference type="ARBA" id="ARBA00022729"/>
    </source>
</evidence>
<reference evidence="8" key="1">
    <citation type="journal article" date="2017" name="Sci. Rep.">
        <title>Determination of the Genome and Primary Transcriptome of Syngas Fermenting Eubacterium limosum ATCC 8486.</title>
        <authorList>
            <person name="Song Y."/>
            <person name="Shin J."/>
            <person name="Jeong Y."/>
            <person name="Jin S."/>
            <person name="Lee J.K."/>
            <person name="Kim D.R."/>
            <person name="Kim S.C."/>
            <person name="Cho S."/>
            <person name="Cho B.K."/>
        </authorList>
    </citation>
    <scope>NUCLEOTIDE SEQUENCE [LARGE SCALE GENOMIC DNA]</scope>
    <source>
        <strain evidence="8">ATCC 8486</strain>
    </source>
</reference>
<dbReference type="PANTHER" id="PTHR39210">
    <property type="entry name" value="HEPARIN-SULFATE LYASE"/>
    <property type="match status" value="1"/>
</dbReference>
<feature type="domain" description="Heparin-sulfate lyase N-terminal" evidence="6">
    <location>
        <begin position="125"/>
        <end position="330"/>
    </location>
</feature>
<keyword evidence="2" id="KW-0732">Signal</keyword>
<evidence type="ECO:0000256" key="1">
    <source>
        <dbReference type="ARBA" id="ARBA00004418"/>
    </source>
</evidence>
<dbReference type="GO" id="GO:0016829">
    <property type="term" value="F:lyase activity"/>
    <property type="evidence" value="ECO:0007669"/>
    <property type="project" value="UniProtKB-KW"/>
</dbReference>
<dbReference type="PANTHER" id="PTHR39210:SF1">
    <property type="entry name" value="HEPARIN-SULFATE LYASE"/>
    <property type="match status" value="1"/>
</dbReference>
<dbReference type="Gene3D" id="2.70.98.70">
    <property type="match status" value="1"/>
</dbReference>
<gene>
    <name evidence="7" type="ORF">B2M23_06640</name>
</gene>